<dbReference type="EMBL" id="CADCUD010000009">
    <property type="protein sequence ID" value="CAA9310749.1"/>
    <property type="molecule type" value="Genomic_DNA"/>
</dbReference>
<proteinExistence type="predicted"/>
<dbReference type="AlphaFoldDB" id="A0A6J4KP08"/>
<reference evidence="2" key="1">
    <citation type="submission" date="2020-02" db="EMBL/GenBank/DDBJ databases">
        <authorList>
            <person name="Meier V. D."/>
        </authorList>
    </citation>
    <scope>NUCLEOTIDE SEQUENCE</scope>
    <source>
        <strain evidence="2">AVDCRST_MAG46</strain>
    </source>
</reference>
<feature type="compositionally biased region" description="Low complexity" evidence="1">
    <location>
        <begin position="137"/>
        <end position="165"/>
    </location>
</feature>
<gene>
    <name evidence="2" type="ORF">AVDCRST_MAG46-137</name>
</gene>
<name>A0A6J4KP08_9ACTN</name>
<evidence type="ECO:0000313" key="2">
    <source>
        <dbReference type="EMBL" id="CAA9310749.1"/>
    </source>
</evidence>
<organism evidence="2">
    <name type="scientific">uncultured Nocardioidaceae bacterium</name>
    <dbReference type="NCBI Taxonomy" id="253824"/>
    <lineage>
        <taxon>Bacteria</taxon>
        <taxon>Bacillati</taxon>
        <taxon>Actinomycetota</taxon>
        <taxon>Actinomycetes</taxon>
        <taxon>Propionibacteriales</taxon>
        <taxon>Nocardioidaceae</taxon>
        <taxon>environmental samples</taxon>
    </lineage>
</organism>
<accession>A0A6J4KP08</accession>
<protein>
    <submittedName>
        <fullName evidence="2">Uncharacterized protein</fullName>
    </submittedName>
</protein>
<sequence>MKRGTASASRRSPHTHSAAVVDAANGGVLDEITVEATAEGYAELVEFANNHAMLRTWAIEGTGGHGAGLSRHLLEMSELVIESDRPKRAARRNGAKSDPLDAIRAAREAMARPRWGAPRTGEERQALSVLLAGSTATATANSTTHCTPWSRPRSSTSQPPATTSPAAPPKARPAERSTLPCPLRRPRHLPPA</sequence>
<evidence type="ECO:0000256" key="1">
    <source>
        <dbReference type="SAM" id="MobiDB-lite"/>
    </source>
</evidence>
<feature type="region of interest" description="Disordered" evidence="1">
    <location>
        <begin position="137"/>
        <end position="192"/>
    </location>
</feature>